<keyword evidence="4 10" id="KW-0808">Transferase</keyword>
<dbReference type="Pfam" id="PF02518">
    <property type="entry name" value="HATPase_c"/>
    <property type="match status" value="1"/>
</dbReference>
<gene>
    <name evidence="10" type="ORF">ACFQPC_04540</name>
</gene>
<evidence type="ECO:0000313" key="10">
    <source>
        <dbReference type="EMBL" id="MFC7287300.1"/>
    </source>
</evidence>
<protein>
    <recommendedName>
        <fullName evidence="2">histidine kinase</fullName>
        <ecNumber evidence="2">2.7.13.3</ecNumber>
    </recommendedName>
</protein>
<dbReference type="RefSeq" id="WP_382270403.1">
    <property type="nucleotide sequence ID" value="NZ_JBHTBU010000001.1"/>
</dbReference>
<feature type="transmembrane region" description="Helical" evidence="8">
    <location>
        <begin position="12"/>
        <end position="34"/>
    </location>
</feature>
<dbReference type="InterPro" id="IPR036890">
    <property type="entry name" value="HATPase_C_sf"/>
</dbReference>
<dbReference type="SMART" id="SM00387">
    <property type="entry name" value="HATPase_c"/>
    <property type="match status" value="1"/>
</dbReference>
<evidence type="ECO:0000313" key="11">
    <source>
        <dbReference type="Proteomes" id="UP001596542"/>
    </source>
</evidence>
<dbReference type="GO" id="GO:0004673">
    <property type="term" value="F:protein histidine kinase activity"/>
    <property type="evidence" value="ECO:0007669"/>
    <property type="project" value="UniProtKB-EC"/>
</dbReference>
<evidence type="ECO:0000256" key="6">
    <source>
        <dbReference type="ARBA" id="ARBA00022777"/>
    </source>
</evidence>
<dbReference type="InterPro" id="IPR003594">
    <property type="entry name" value="HATPase_dom"/>
</dbReference>
<keyword evidence="3" id="KW-0597">Phosphoprotein</keyword>
<evidence type="ECO:0000256" key="2">
    <source>
        <dbReference type="ARBA" id="ARBA00012438"/>
    </source>
</evidence>
<comment type="caution">
    <text evidence="10">The sequence shown here is derived from an EMBL/GenBank/DDBJ whole genome shotgun (WGS) entry which is preliminary data.</text>
</comment>
<dbReference type="InterPro" id="IPR050428">
    <property type="entry name" value="TCS_sensor_his_kinase"/>
</dbReference>
<organism evidence="10 11">
    <name type="scientific">Herminiimonas glaciei</name>
    <dbReference type="NCBI Taxonomy" id="523788"/>
    <lineage>
        <taxon>Bacteria</taxon>
        <taxon>Pseudomonadati</taxon>
        <taxon>Pseudomonadota</taxon>
        <taxon>Betaproteobacteria</taxon>
        <taxon>Burkholderiales</taxon>
        <taxon>Oxalobacteraceae</taxon>
        <taxon>Herminiimonas</taxon>
    </lineage>
</organism>
<keyword evidence="7 8" id="KW-1133">Transmembrane helix</keyword>
<accession>A0ABW2I8X5</accession>
<dbReference type="SUPFAM" id="SSF55874">
    <property type="entry name" value="ATPase domain of HSP90 chaperone/DNA topoisomerase II/histidine kinase"/>
    <property type="match status" value="1"/>
</dbReference>
<sequence length="458" mass="49863">MRAHSLRLRLLLAAAFAVLVAMLIAWFVMTWLFARHIERRVAMELENEAIILLADLKLSPQQEPQVDEAPANPRFNLPSSGLYWQVSNAQGMQRSRSLWDESLPLPEPLPPLSAWRTRSVDGPFGQRLFLLERSISLSAGSQPILLQLAQDKVLQYVARKEFGRDLGLFLAILGAVLIAAAALQVSVGLKPLRKLRHELIRLQNHPASRLTDSHPREIAPLIDAINRLADAREADLTRAKRRAADLAHSLKTPLAALEAQSNRARAAGASEAADGIEHAISAMTAAVNAELGRLRVDTVRNQLYTSAASPQEAAEQIVGVIEHTAIGESLVFDVDIPPSLRVPVPLDDLKELLGALLENAARFARRRVCMQGQMTAAGKVELIIEDDGRGVDAVILHTLQHRGKLDEAGPGHQGLGLIIARELVEATNGQIQLTHSALGGLKIVLSWPSASRADTAQT</sequence>
<dbReference type="EMBL" id="JBHTBU010000001">
    <property type="protein sequence ID" value="MFC7287300.1"/>
    <property type="molecule type" value="Genomic_DNA"/>
</dbReference>
<keyword evidence="5 8" id="KW-0812">Transmembrane</keyword>
<comment type="catalytic activity">
    <reaction evidence="1">
        <text>ATP + protein L-histidine = ADP + protein N-phospho-L-histidine.</text>
        <dbReference type="EC" id="2.7.13.3"/>
    </reaction>
</comment>
<keyword evidence="6 10" id="KW-0418">Kinase</keyword>
<evidence type="ECO:0000256" key="1">
    <source>
        <dbReference type="ARBA" id="ARBA00000085"/>
    </source>
</evidence>
<feature type="domain" description="Histidine kinase" evidence="9">
    <location>
        <begin position="245"/>
        <end position="451"/>
    </location>
</feature>
<evidence type="ECO:0000256" key="7">
    <source>
        <dbReference type="ARBA" id="ARBA00022989"/>
    </source>
</evidence>
<dbReference type="PANTHER" id="PTHR45436:SF5">
    <property type="entry name" value="SENSOR HISTIDINE KINASE TRCS"/>
    <property type="match status" value="1"/>
</dbReference>
<dbReference type="Proteomes" id="UP001596542">
    <property type="component" value="Unassembled WGS sequence"/>
</dbReference>
<dbReference type="Gene3D" id="3.30.565.10">
    <property type="entry name" value="Histidine kinase-like ATPase, C-terminal domain"/>
    <property type="match status" value="1"/>
</dbReference>
<feature type="transmembrane region" description="Helical" evidence="8">
    <location>
        <begin position="166"/>
        <end position="187"/>
    </location>
</feature>
<evidence type="ECO:0000256" key="4">
    <source>
        <dbReference type="ARBA" id="ARBA00022679"/>
    </source>
</evidence>
<dbReference type="PROSITE" id="PS50109">
    <property type="entry name" value="HIS_KIN"/>
    <property type="match status" value="1"/>
</dbReference>
<dbReference type="PANTHER" id="PTHR45436">
    <property type="entry name" value="SENSOR HISTIDINE KINASE YKOH"/>
    <property type="match status" value="1"/>
</dbReference>
<keyword evidence="11" id="KW-1185">Reference proteome</keyword>
<evidence type="ECO:0000256" key="8">
    <source>
        <dbReference type="SAM" id="Phobius"/>
    </source>
</evidence>
<dbReference type="Gene3D" id="1.10.287.130">
    <property type="match status" value="1"/>
</dbReference>
<dbReference type="InterPro" id="IPR005467">
    <property type="entry name" value="His_kinase_dom"/>
</dbReference>
<evidence type="ECO:0000259" key="9">
    <source>
        <dbReference type="PROSITE" id="PS50109"/>
    </source>
</evidence>
<evidence type="ECO:0000256" key="5">
    <source>
        <dbReference type="ARBA" id="ARBA00022692"/>
    </source>
</evidence>
<keyword evidence="8" id="KW-0472">Membrane</keyword>
<reference evidence="11" key="1">
    <citation type="journal article" date="2019" name="Int. J. Syst. Evol. Microbiol.">
        <title>The Global Catalogue of Microorganisms (GCM) 10K type strain sequencing project: providing services to taxonomists for standard genome sequencing and annotation.</title>
        <authorList>
            <consortium name="The Broad Institute Genomics Platform"/>
            <consortium name="The Broad Institute Genome Sequencing Center for Infectious Disease"/>
            <person name="Wu L."/>
            <person name="Ma J."/>
        </authorList>
    </citation>
    <scope>NUCLEOTIDE SEQUENCE [LARGE SCALE GENOMIC DNA]</scope>
    <source>
        <strain evidence="11">KACC 12508</strain>
    </source>
</reference>
<name>A0ABW2I8X5_9BURK</name>
<evidence type="ECO:0000256" key="3">
    <source>
        <dbReference type="ARBA" id="ARBA00022553"/>
    </source>
</evidence>
<dbReference type="EC" id="2.7.13.3" evidence="2"/>
<proteinExistence type="predicted"/>